<accession>A0A1L9PB64</accession>
<dbReference type="Pfam" id="PF10193">
    <property type="entry name" value="Telomere_reg-2"/>
    <property type="match status" value="1"/>
</dbReference>
<dbReference type="InterPro" id="IPR038528">
    <property type="entry name" value="TEL2_C_sf"/>
</dbReference>
<dbReference type="GeneID" id="63727175"/>
<reference evidence="5" key="1">
    <citation type="journal article" date="2017" name="Genome Biol.">
        <title>Comparative genomics reveals high biological diversity and specific adaptations in the industrially and medically important fungal genus Aspergillus.</title>
        <authorList>
            <person name="de Vries R.P."/>
            <person name="Riley R."/>
            <person name="Wiebenga A."/>
            <person name="Aguilar-Osorio G."/>
            <person name="Amillis S."/>
            <person name="Uchima C.A."/>
            <person name="Anderluh G."/>
            <person name="Asadollahi M."/>
            <person name="Askin M."/>
            <person name="Barry K."/>
            <person name="Battaglia E."/>
            <person name="Bayram O."/>
            <person name="Benocci T."/>
            <person name="Braus-Stromeyer S.A."/>
            <person name="Caldana C."/>
            <person name="Canovas D."/>
            <person name="Cerqueira G.C."/>
            <person name="Chen F."/>
            <person name="Chen W."/>
            <person name="Choi C."/>
            <person name="Clum A."/>
            <person name="Dos Santos R.A."/>
            <person name="Damasio A.R."/>
            <person name="Diallinas G."/>
            <person name="Emri T."/>
            <person name="Fekete E."/>
            <person name="Flipphi M."/>
            <person name="Freyberg S."/>
            <person name="Gallo A."/>
            <person name="Gournas C."/>
            <person name="Habgood R."/>
            <person name="Hainaut M."/>
            <person name="Harispe M.L."/>
            <person name="Henrissat B."/>
            <person name="Hilden K.S."/>
            <person name="Hope R."/>
            <person name="Hossain A."/>
            <person name="Karabika E."/>
            <person name="Karaffa L."/>
            <person name="Karanyi Z."/>
            <person name="Krasevec N."/>
            <person name="Kuo A."/>
            <person name="Kusch H."/>
            <person name="LaButti K."/>
            <person name="Lagendijk E.L."/>
            <person name="Lapidus A."/>
            <person name="Levasseur A."/>
            <person name="Lindquist E."/>
            <person name="Lipzen A."/>
            <person name="Logrieco A.F."/>
            <person name="MacCabe A."/>
            <person name="Maekelae M.R."/>
            <person name="Malavazi I."/>
            <person name="Melin P."/>
            <person name="Meyer V."/>
            <person name="Mielnichuk N."/>
            <person name="Miskei M."/>
            <person name="Molnar A.P."/>
            <person name="Mule G."/>
            <person name="Ngan C.Y."/>
            <person name="Orejas M."/>
            <person name="Orosz E."/>
            <person name="Ouedraogo J.P."/>
            <person name="Overkamp K.M."/>
            <person name="Park H.-S."/>
            <person name="Perrone G."/>
            <person name="Piumi F."/>
            <person name="Punt P.J."/>
            <person name="Ram A.F."/>
            <person name="Ramon A."/>
            <person name="Rauscher S."/>
            <person name="Record E."/>
            <person name="Riano-Pachon D.M."/>
            <person name="Robert V."/>
            <person name="Roehrig J."/>
            <person name="Ruller R."/>
            <person name="Salamov A."/>
            <person name="Salih N.S."/>
            <person name="Samson R.A."/>
            <person name="Sandor E."/>
            <person name="Sanguinetti M."/>
            <person name="Schuetze T."/>
            <person name="Sepcic K."/>
            <person name="Shelest E."/>
            <person name="Sherlock G."/>
            <person name="Sophianopoulou V."/>
            <person name="Squina F.M."/>
            <person name="Sun H."/>
            <person name="Susca A."/>
            <person name="Todd R.B."/>
            <person name="Tsang A."/>
            <person name="Unkles S.E."/>
            <person name="van de Wiele N."/>
            <person name="van Rossen-Uffink D."/>
            <person name="Oliveira J.V."/>
            <person name="Vesth T.C."/>
            <person name="Visser J."/>
            <person name="Yu J.-H."/>
            <person name="Zhou M."/>
            <person name="Andersen M.R."/>
            <person name="Archer D.B."/>
            <person name="Baker S.E."/>
            <person name="Benoit I."/>
            <person name="Brakhage A.A."/>
            <person name="Braus G.H."/>
            <person name="Fischer R."/>
            <person name="Frisvad J.C."/>
            <person name="Goldman G.H."/>
            <person name="Houbraken J."/>
            <person name="Oakley B."/>
            <person name="Pocsi I."/>
            <person name="Scazzocchio C."/>
            <person name="Seiboth B."/>
            <person name="vanKuyk P.A."/>
            <person name="Wortman J."/>
            <person name="Dyer P.S."/>
            <person name="Grigoriev I.V."/>
        </authorList>
    </citation>
    <scope>NUCLEOTIDE SEQUENCE [LARGE SCALE GENOMIC DNA]</scope>
    <source>
        <strain evidence="5">CBS 583.65</strain>
    </source>
</reference>
<sequence length="1006" mass="110868">MDGLITEIKTIRHDQDPGLTPREQKFNDAGSETKEPTPTGESSPDISSPTLILSTLKSSPSQNELSQAIFALDPFRKSVSAATFDIRVPSPVSAQLINTLVGTTIPDHWESIGAGSKNSFASNKKLQAALLRCLSSVPGISCLVTQLRSLISQSRASSQQADASGSGIRIRNILQVISALLEPTDFLWRLYTDIGVVYSNGIQRQVSWKELTSQIAGGRVLSVSAEAVPLAGGSDIPAKTSWVGTGSQYASWLGTNIYHMASKLNVGDEEQWKALASLTGRALSLGYPDHLVGEVYSNLLIDRQLTKQYSALFDHLRWTEKLTMIEAIFRDIERKYFPTENFSGDKMDLDQPIDGIAALCSDLISKRANLESQLVEWLSKGHGGSIQTVALKRAIIVNLAHDMGTIAMLLNKSLEQSADKIYIQYAPLRSQEANTQVILLAAGYLQRLDSAEMKSIGRTSVFLNLVSNRLAAASTRARFLGMVVGTAISQLIEQPGKGMKFNLDEMESSEATWYLGLIQTEDNVGSMYSIKADKATMNEFRQGPPKRSTSAVSSRPQAKPYQGATRIVAIEEIDDSNEDEDEEDDLIPYEKPDEDPVDEDDDPTLVQRNKPSAPVYILDLINYLRDTENLERHELAITTAPALIRRKTGFGTELAEHTEELALVLVGLQEPSKFPKFHELRLQSIVALMVSQPMKMGRWFAALFFDGDLSQAQRSAVLTAIGLSAREVAGLGEDDARRMGLPEIPDSSFPSKRLPASLEAVYRGDESPITSITKGIAQASLQPLAADAADSISGPNALKVRTFSSRMEVEKRRQQREAHRQKSTVKDLYKVLSEGFFYPLAGRFEIMIMQFTSSTAPSHNPFFVPHLLCLFIQTLTLVLSTMGPHTPFLPALTRQTLTFLLSLHARPASEEPTILYSLLSIFLAVIDLNVESGTSGEERLITEFAPQVMELREWVGEIFERTPAIQDSSDPREQVRMISAGVMVKLGEVIERYQGRLMGVNSGFKY</sequence>
<evidence type="ECO:0000256" key="1">
    <source>
        <dbReference type="ARBA" id="ARBA00006133"/>
    </source>
</evidence>
<dbReference type="PANTHER" id="PTHR15830">
    <property type="entry name" value="TELOMERE LENGTH REGULATION PROTEIN TEL2 FAMILY MEMBER"/>
    <property type="match status" value="1"/>
</dbReference>
<feature type="domain" description="Telomere length regulation protein conserved" evidence="3">
    <location>
        <begin position="614"/>
        <end position="725"/>
    </location>
</feature>
<dbReference type="GO" id="GO:0051083">
    <property type="term" value="P:'de novo' cotranslational protein folding"/>
    <property type="evidence" value="ECO:0007669"/>
    <property type="project" value="TreeGrafter"/>
</dbReference>
<dbReference type="OrthoDB" id="10258062at2759"/>
<name>A0A1L9PB64_ASPVE</name>
<dbReference type="InterPro" id="IPR019337">
    <property type="entry name" value="Telomere_length_regulation_dom"/>
</dbReference>
<dbReference type="PANTHER" id="PTHR15830:SF10">
    <property type="entry name" value="TELOMERE LENGTH REGULATION PROTEIN TEL2 HOMOLOG"/>
    <property type="match status" value="1"/>
</dbReference>
<dbReference type="GO" id="GO:0005829">
    <property type="term" value="C:cytosol"/>
    <property type="evidence" value="ECO:0007669"/>
    <property type="project" value="TreeGrafter"/>
</dbReference>
<feature type="region of interest" description="Disordered" evidence="2">
    <location>
        <begin position="1"/>
        <end position="50"/>
    </location>
</feature>
<dbReference type="EMBL" id="KV878126">
    <property type="protein sequence ID" value="OJI98767.1"/>
    <property type="molecule type" value="Genomic_DNA"/>
</dbReference>
<organism evidence="4 5">
    <name type="scientific">Aspergillus versicolor CBS 583.65</name>
    <dbReference type="NCBI Taxonomy" id="1036611"/>
    <lineage>
        <taxon>Eukaryota</taxon>
        <taxon>Fungi</taxon>
        <taxon>Dikarya</taxon>
        <taxon>Ascomycota</taxon>
        <taxon>Pezizomycotina</taxon>
        <taxon>Eurotiomycetes</taxon>
        <taxon>Eurotiomycetidae</taxon>
        <taxon>Eurotiales</taxon>
        <taxon>Aspergillaceae</taxon>
        <taxon>Aspergillus</taxon>
        <taxon>Aspergillus subgen. Nidulantes</taxon>
    </lineage>
</organism>
<dbReference type="GO" id="GO:0042162">
    <property type="term" value="F:telomeric DNA binding"/>
    <property type="evidence" value="ECO:0007669"/>
    <property type="project" value="TreeGrafter"/>
</dbReference>
<evidence type="ECO:0000313" key="4">
    <source>
        <dbReference type="EMBL" id="OJI98767.1"/>
    </source>
</evidence>
<feature type="compositionally biased region" description="Polar residues" evidence="2">
    <location>
        <begin position="547"/>
        <end position="556"/>
    </location>
</feature>
<protein>
    <recommendedName>
        <fullName evidence="3">Telomere length regulation protein conserved domain-containing protein</fullName>
    </recommendedName>
</protein>
<evidence type="ECO:0000256" key="2">
    <source>
        <dbReference type="SAM" id="MobiDB-lite"/>
    </source>
</evidence>
<dbReference type="AlphaFoldDB" id="A0A1L9PB64"/>
<dbReference type="VEuPathDB" id="FungiDB:ASPVEDRAFT_38277"/>
<evidence type="ECO:0000259" key="3">
    <source>
        <dbReference type="Pfam" id="PF10193"/>
    </source>
</evidence>
<dbReference type="FunFam" id="1.25.40.720:FF:000004">
    <property type="entry name" value="WGS project CABT00000000 data, contig 2.6"/>
    <property type="match status" value="1"/>
</dbReference>
<dbReference type="STRING" id="1036611.A0A1L9PB64"/>
<feature type="region of interest" description="Disordered" evidence="2">
    <location>
        <begin position="539"/>
        <end position="608"/>
    </location>
</feature>
<evidence type="ECO:0000313" key="5">
    <source>
        <dbReference type="Proteomes" id="UP000184073"/>
    </source>
</evidence>
<dbReference type="InterPro" id="IPR051970">
    <property type="entry name" value="TEL2_Regulation"/>
</dbReference>
<dbReference type="Proteomes" id="UP000184073">
    <property type="component" value="Unassembled WGS sequence"/>
</dbReference>
<feature type="compositionally biased region" description="Polar residues" evidence="2">
    <location>
        <begin position="39"/>
        <end position="50"/>
    </location>
</feature>
<dbReference type="GO" id="GO:0051879">
    <property type="term" value="F:Hsp90 protein binding"/>
    <property type="evidence" value="ECO:0007669"/>
    <property type="project" value="TreeGrafter"/>
</dbReference>
<proteinExistence type="inferred from homology"/>
<gene>
    <name evidence="4" type="ORF">ASPVEDRAFT_38277</name>
</gene>
<keyword evidence="5" id="KW-1185">Reference proteome</keyword>
<dbReference type="Gene3D" id="1.25.40.720">
    <property type="entry name" value="Telomere length regulation protein 2, C-terminal domain"/>
    <property type="match status" value="1"/>
</dbReference>
<feature type="compositionally biased region" description="Basic and acidic residues" evidence="2">
    <location>
        <begin position="9"/>
        <end position="35"/>
    </location>
</feature>
<dbReference type="RefSeq" id="XP_040664530.1">
    <property type="nucleotide sequence ID" value="XM_040811664.1"/>
</dbReference>
<comment type="similarity">
    <text evidence="1">Belongs to the TEL2 family.</text>
</comment>
<feature type="compositionally biased region" description="Acidic residues" evidence="2">
    <location>
        <begin position="571"/>
        <end position="603"/>
    </location>
</feature>